<accession>A0A838Y4C7</accession>
<comment type="similarity">
    <text evidence="2">Belongs to the acyl-CoA dehydrogenase family.</text>
</comment>
<feature type="domain" description="Acyl-CoA dehydrogenase/oxidase N-terminal" evidence="7">
    <location>
        <begin position="6"/>
        <end position="84"/>
    </location>
</feature>
<dbReference type="InterPro" id="IPR037069">
    <property type="entry name" value="AcylCoA_DH/ox_N_sf"/>
</dbReference>
<organism evidence="8 9">
    <name type="scientific">Stappia taiwanensis</name>
    <dbReference type="NCBI Taxonomy" id="992267"/>
    <lineage>
        <taxon>Bacteria</taxon>
        <taxon>Pseudomonadati</taxon>
        <taxon>Pseudomonadota</taxon>
        <taxon>Alphaproteobacteria</taxon>
        <taxon>Hyphomicrobiales</taxon>
        <taxon>Stappiaceae</taxon>
        <taxon>Stappia</taxon>
    </lineage>
</organism>
<evidence type="ECO:0000313" key="9">
    <source>
        <dbReference type="Proteomes" id="UP000559404"/>
    </source>
</evidence>
<keyword evidence="9" id="KW-1185">Reference proteome</keyword>
<dbReference type="PANTHER" id="PTHR43884:SF20">
    <property type="entry name" value="ACYL-COA DEHYDROGENASE FADE28"/>
    <property type="match status" value="1"/>
</dbReference>
<proteinExistence type="inferred from homology"/>
<evidence type="ECO:0000256" key="5">
    <source>
        <dbReference type="ARBA" id="ARBA00023002"/>
    </source>
</evidence>
<feature type="domain" description="Acyl-CoA dehydrogenase/oxidase C-terminal" evidence="6">
    <location>
        <begin position="198"/>
        <end position="342"/>
    </location>
</feature>
<dbReference type="Gene3D" id="1.20.140.10">
    <property type="entry name" value="Butyryl-CoA Dehydrogenase, subunit A, domain 3"/>
    <property type="match status" value="1"/>
</dbReference>
<dbReference type="Proteomes" id="UP000559404">
    <property type="component" value="Unassembled WGS sequence"/>
</dbReference>
<reference evidence="8 9" key="1">
    <citation type="submission" date="2020-07" db="EMBL/GenBank/DDBJ databases">
        <authorList>
            <person name="Li M."/>
        </authorList>
    </citation>
    <scope>NUCLEOTIDE SEQUENCE [LARGE SCALE GENOMIC DNA]</scope>
    <source>
        <strain evidence="8 9">DSM 23284</strain>
    </source>
</reference>
<evidence type="ECO:0000256" key="1">
    <source>
        <dbReference type="ARBA" id="ARBA00001974"/>
    </source>
</evidence>
<dbReference type="Gene3D" id="1.10.540.10">
    <property type="entry name" value="Acyl-CoA dehydrogenase/oxidase, N-terminal domain"/>
    <property type="match status" value="1"/>
</dbReference>
<dbReference type="SUPFAM" id="SSF56645">
    <property type="entry name" value="Acyl-CoA dehydrogenase NM domain-like"/>
    <property type="match status" value="1"/>
</dbReference>
<dbReference type="GO" id="GO:0050660">
    <property type="term" value="F:flavin adenine dinucleotide binding"/>
    <property type="evidence" value="ECO:0007669"/>
    <property type="project" value="InterPro"/>
</dbReference>
<dbReference type="InterPro" id="IPR009100">
    <property type="entry name" value="AcylCoA_DH/oxidase_NM_dom_sf"/>
</dbReference>
<evidence type="ECO:0000256" key="4">
    <source>
        <dbReference type="ARBA" id="ARBA00022827"/>
    </source>
</evidence>
<dbReference type="InterPro" id="IPR013786">
    <property type="entry name" value="AcylCoA_DH/ox_N"/>
</dbReference>
<evidence type="ECO:0000256" key="2">
    <source>
        <dbReference type="ARBA" id="ARBA00009347"/>
    </source>
</evidence>
<keyword evidence="5" id="KW-0560">Oxidoreductase</keyword>
<dbReference type="GO" id="GO:0003995">
    <property type="term" value="F:acyl-CoA dehydrogenase activity"/>
    <property type="evidence" value="ECO:0007669"/>
    <property type="project" value="TreeGrafter"/>
</dbReference>
<sequence length="368" mass="38723">MNFAFSEEQTMMADVVRELLARECGSAALRGQMSAACSFDRERWRKLLELGLSGVLVPEDAGGLGLGGADFVQIAEACGHACLPEPLVDHAGVVLPLLADCEGETARAALTQSLETGALIALAHPQTPWIVAANAASAFVLPGPDGLRLVRSEEVRRVQQAGIDPLRQLFTVSGEPAAGALIAAPGAMAALLARAAERGAVFTAAELVGLAQACVDLAVAYAGERRQFGRPIGANQAIKHHLASAQVKIEFARPVVHAAAALMPALPEGVPQSVESRARVSHALLAAGEAATLAARTTLQVHGAMGYSWEVDVHLYLKRALSLTQRWGGPEHHRQRIAERILSAPLGPDRLFPQVAKVTGTTPMKRTA</sequence>
<dbReference type="Pfam" id="PF02771">
    <property type="entry name" value="Acyl-CoA_dh_N"/>
    <property type="match status" value="1"/>
</dbReference>
<dbReference type="AlphaFoldDB" id="A0A838Y4C7"/>
<dbReference type="InterPro" id="IPR036250">
    <property type="entry name" value="AcylCo_DH-like_C"/>
</dbReference>
<reference evidence="8 9" key="2">
    <citation type="submission" date="2020-08" db="EMBL/GenBank/DDBJ databases">
        <title>Stappia taiwanensis sp. nov., isolated from a coastal thermal spring.</title>
        <authorList>
            <person name="Kampfer P."/>
        </authorList>
    </citation>
    <scope>NUCLEOTIDE SEQUENCE [LARGE SCALE GENOMIC DNA]</scope>
    <source>
        <strain evidence="8 9">DSM 23284</strain>
    </source>
</reference>
<comment type="caution">
    <text evidence="8">The sequence shown here is derived from an EMBL/GenBank/DDBJ whole genome shotgun (WGS) entry which is preliminary data.</text>
</comment>
<evidence type="ECO:0000256" key="3">
    <source>
        <dbReference type="ARBA" id="ARBA00022630"/>
    </source>
</evidence>
<evidence type="ECO:0000259" key="7">
    <source>
        <dbReference type="Pfam" id="PF02771"/>
    </source>
</evidence>
<keyword evidence="4" id="KW-0274">FAD</keyword>
<comment type="cofactor">
    <cofactor evidence="1">
        <name>FAD</name>
        <dbReference type="ChEBI" id="CHEBI:57692"/>
    </cofactor>
</comment>
<dbReference type="Pfam" id="PF00441">
    <property type="entry name" value="Acyl-CoA_dh_1"/>
    <property type="match status" value="1"/>
</dbReference>
<evidence type="ECO:0000313" key="8">
    <source>
        <dbReference type="EMBL" id="MBA4613710.1"/>
    </source>
</evidence>
<dbReference type="InterPro" id="IPR009075">
    <property type="entry name" value="AcylCo_DH/oxidase_C"/>
</dbReference>
<evidence type="ECO:0000259" key="6">
    <source>
        <dbReference type="Pfam" id="PF00441"/>
    </source>
</evidence>
<name>A0A838Y4C7_9HYPH</name>
<dbReference type="SUPFAM" id="SSF47203">
    <property type="entry name" value="Acyl-CoA dehydrogenase C-terminal domain-like"/>
    <property type="match status" value="1"/>
</dbReference>
<dbReference type="RefSeq" id="WP_181761909.1">
    <property type="nucleotide sequence ID" value="NZ_BMCR01000002.1"/>
</dbReference>
<dbReference type="PANTHER" id="PTHR43884">
    <property type="entry name" value="ACYL-COA DEHYDROGENASE"/>
    <property type="match status" value="1"/>
</dbReference>
<dbReference type="EMBL" id="JACEON010000023">
    <property type="protein sequence ID" value="MBA4613710.1"/>
    <property type="molecule type" value="Genomic_DNA"/>
</dbReference>
<gene>
    <name evidence="8" type="ORF">H1W37_18785</name>
</gene>
<protein>
    <submittedName>
        <fullName evidence="8">Acyl-CoA/acyl-ACP dehydrogenase</fullName>
    </submittedName>
</protein>
<keyword evidence="3" id="KW-0285">Flavoprotein</keyword>